<feature type="signal peptide" evidence="2">
    <location>
        <begin position="1"/>
        <end position="21"/>
    </location>
</feature>
<accession>A0ABW5D3L5</accession>
<evidence type="ECO:0000259" key="3">
    <source>
        <dbReference type="PROSITE" id="PS50213"/>
    </source>
</evidence>
<evidence type="ECO:0000313" key="4">
    <source>
        <dbReference type="EMBL" id="MFD2248180.1"/>
    </source>
</evidence>
<keyword evidence="2" id="KW-0732">Signal</keyword>
<feature type="region of interest" description="Disordered" evidence="1">
    <location>
        <begin position="24"/>
        <end position="82"/>
    </location>
</feature>
<dbReference type="PANTHER" id="PTHR10900">
    <property type="entry name" value="PERIOSTIN-RELATED"/>
    <property type="match status" value="1"/>
</dbReference>
<sequence length="216" mass="22730">MKRINLIAGGLVLLLGTTAISCSDKDQRQESPLTEESTDATSREGARNINPASHVDPKDQTDPSLTGSGDVGDDTMVPSNNIVNNATTSKQLATFTSALKQANLVETLNGTGPYTVFAPTDEAFKALPEGALEDLMKPENKQRLVEVLNNHIVTGKLAAADMQDGAILKTSAGQQLKVSKKGDKVMVNGASVVEADGMSSNGVLHTIDKVLMPADK</sequence>
<dbReference type="PROSITE" id="PS50213">
    <property type="entry name" value="FAS1"/>
    <property type="match status" value="1"/>
</dbReference>
<dbReference type="InterPro" id="IPR000782">
    <property type="entry name" value="FAS1_domain"/>
</dbReference>
<name>A0ABW5D3L5_9BACT</name>
<dbReference type="PANTHER" id="PTHR10900:SF77">
    <property type="entry name" value="FI19380P1"/>
    <property type="match status" value="1"/>
</dbReference>
<comment type="caution">
    <text evidence="4">The sequence shown here is derived from an EMBL/GenBank/DDBJ whole genome shotgun (WGS) entry which is preliminary data.</text>
</comment>
<dbReference type="PROSITE" id="PS51257">
    <property type="entry name" value="PROKAR_LIPOPROTEIN"/>
    <property type="match status" value="1"/>
</dbReference>
<dbReference type="InterPro" id="IPR050904">
    <property type="entry name" value="Adhesion/Biosynth-related"/>
</dbReference>
<dbReference type="RefSeq" id="WP_250431888.1">
    <property type="nucleotide sequence ID" value="NZ_JALPRR010000004.1"/>
</dbReference>
<feature type="domain" description="FAS1" evidence="3">
    <location>
        <begin position="79"/>
        <end position="211"/>
    </location>
</feature>
<dbReference type="Pfam" id="PF02469">
    <property type="entry name" value="Fasciclin"/>
    <property type="match status" value="1"/>
</dbReference>
<protein>
    <submittedName>
        <fullName evidence="4">Fasciclin domain-containing protein</fullName>
    </submittedName>
</protein>
<dbReference type="InterPro" id="IPR036378">
    <property type="entry name" value="FAS1_dom_sf"/>
</dbReference>
<dbReference type="SUPFAM" id="SSF82153">
    <property type="entry name" value="FAS1 domain"/>
    <property type="match status" value="1"/>
</dbReference>
<evidence type="ECO:0000256" key="2">
    <source>
        <dbReference type="SAM" id="SignalP"/>
    </source>
</evidence>
<dbReference type="Proteomes" id="UP001597374">
    <property type="component" value="Unassembled WGS sequence"/>
</dbReference>
<gene>
    <name evidence="4" type="ORF">ACFSKP_18070</name>
</gene>
<proteinExistence type="predicted"/>
<organism evidence="4 5">
    <name type="scientific">Pontibacter ruber</name>
    <dbReference type="NCBI Taxonomy" id="1343895"/>
    <lineage>
        <taxon>Bacteria</taxon>
        <taxon>Pseudomonadati</taxon>
        <taxon>Bacteroidota</taxon>
        <taxon>Cytophagia</taxon>
        <taxon>Cytophagales</taxon>
        <taxon>Hymenobacteraceae</taxon>
        <taxon>Pontibacter</taxon>
    </lineage>
</organism>
<dbReference type="Gene3D" id="2.30.180.10">
    <property type="entry name" value="FAS1 domain"/>
    <property type="match status" value="1"/>
</dbReference>
<dbReference type="SMART" id="SM00554">
    <property type="entry name" value="FAS1"/>
    <property type="match status" value="1"/>
</dbReference>
<feature type="chain" id="PRO_5046558749" evidence="2">
    <location>
        <begin position="22"/>
        <end position="216"/>
    </location>
</feature>
<dbReference type="EMBL" id="JBHUIM010000003">
    <property type="protein sequence ID" value="MFD2248180.1"/>
    <property type="molecule type" value="Genomic_DNA"/>
</dbReference>
<reference evidence="5" key="1">
    <citation type="journal article" date="2019" name="Int. J. Syst. Evol. Microbiol.">
        <title>The Global Catalogue of Microorganisms (GCM) 10K type strain sequencing project: providing services to taxonomists for standard genome sequencing and annotation.</title>
        <authorList>
            <consortium name="The Broad Institute Genomics Platform"/>
            <consortium name="The Broad Institute Genome Sequencing Center for Infectious Disease"/>
            <person name="Wu L."/>
            <person name="Ma J."/>
        </authorList>
    </citation>
    <scope>NUCLEOTIDE SEQUENCE [LARGE SCALE GENOMIC DNA]</scope>
    <source>
        <strain evidence="5">CGMCC 4.1782</strain>
    </source>
</reference>
<keyword evidence="5" id="KW-1185">Reference proteome</keyword>
<evidence type="ECO:0000256" key="1">
    <source>
        <dbReference type="SAM" id="MobiDB-lite"/>
    </source>
</evidence>
<evidence type="ECO:0000313" key="5">
    <source>
        <dbReference type="Proteomes" id="UP001597374"/>
    </source>
</evidence>